<accession>A0ABR4HC34</accession>
<name>A0ABR4HC34_9EURO</name>
<reference evidence="2 3" key="1">
    <citation type="submission" date="2024-07" db="EMBL/GenBank/DDBJ databases">
        <title>Section-level genome sequencing and comparative genomics of Aspergillus sections Usti and Cavernicolus.</title>
        <authorList>
            <consortium name="Lawrence Berkeley National Laboratory"/>
            <person name="Nybo J.L."/>
            <person name="Vesth T.C."/>
            <person name="Theobald S."/>
            <person name="Frisvad J.C."/>
            <person name="Larsen T.O."/>
            <person name="Kjaerboelling I."/>
            <person name="Rothschild-Mancinelli K."/>
            <person name="Lyhne E.K."/>
            <person name="Kogle M.E."/>
            <person name="Barry K."/>
            <person name="Clum A."/>
            <person name="Na H."/>
            <person name="Ledsgaard L."/>
            <person name="Lin J."/>
            <person name="Lipzen A."/>
            <person name="Kuo A."/>
            <person name="Riley R."/>
            <person name="Mondo S."/>
            <person name="LaButti K."/>
            <person name="Haridas S."/>
            <person name="Pangalinan J."/>
            <person name="Salamov A.A."/>
            <person name="Simmons B.A."/>
            <person name="Magnuson J.K."/>
            <person name="Chen J."/>
            <person name="Drula E."/>
            <person name="Henrissat B."/>
            <person name="Wiebenga A."/>
            <person name="Lubbers R.J."/>
            <person name="Gomes A.C."/>
            <person name="Makela M.R."/>
            <person name="Stajich J."/>
            <person name="Grigoriev I.V."/>
            <person name="Mortensen U.H."/>
            <person name="De vries R.P."/>
            <person name="Baker S.E."/>
            <person name="Andersen M.R."/>
        </authorList>
    </citation>
    <scope>NUCLEOTIDE SEQUENCE [LARGE SCALE GENOMIC DNA]</scope>
    <source>
        <strain evidence="2 3">CBS 600.67</strain>
    </source>
</reference>
<evidence type="ECO:0000259" key="1">
    <source>
        <dbReference type="Pfam" id="PF22939"/>
    </source>
</evidence>
<gene>
    <name evidence="2" type="ORF">BDW59DRAFT_35318</name>
</gene>
<keyword evidence="3" id="KW-1185">Reference proteome</keyword>
<sequence length="108" mass="12201">MLCTIRPSCTEDARRILILLCFSSRPLTLAELINAHASNIDGDSEFTIEDRRLDVESLVDLCSGLLELTPGPENLTTPRNSQTVRIAHHSVQKYLLSNRISRKRRCSH</sequence>
<comment type="caution">
    <text evidence="2">The sequence shown here is derived from an EMBL/GenBank/DDBJ whole genome shotgun (WGS) entry which is preliminary data.</text>
</comment>
<proteinExistence type="predicted"/>
<dbReference type="Proteomes" id="UP001610335">
    <property type="component" value="Unassembled WGS sequence"/>
</dbReference>
<evidence type="ECO:0000313" key="3">
    <source>
        <dbReference type="Proteomes" id="UP001610335"/>
    </source>
</evidence>
<feature type="domain" description="GPI inositol-deacylase winged helix" evidence="1">
    <location>
        <begin position="10"/>
        <end position="99"/>
    </location>
</feature>
<evidence type="ECO:0000313" key="2">
    <source>
        <dbReference type="EMBL" id="KAL2813034.1"/>
    </source>
</evidence>
<dbReference type="EMBL" id="JBFXLS010000155">
    <property type="protein sequence ID" value="KAL2813034.1"/>
    <property type="molecule type" value="Genomic_DNA"/>
</dbReference>
<organism evidence="2 3">
    <name type="scientific">Aspergillus cavernicola</name>
    <dbReference type="NCBI Taxonomy" id="176166"/>
    <lineage>
        <taxon>Eukaryota</taxon>
        <taxon>Fungi</taxon>
        <taxon>Dikarya</taxon>
        <taxon>Ascomycota</taxon>
        <taxon>Pezizomycotina</taxon>
        <taxon>Eurotiomycetes</taxon>
        <taxon>Eurotiomycetidae</taxon>
        <taxon>Eurotiales</taxon>
        <taxon>Aspergillaceae</taxon>
        <taxon>Aspergillus</taxon>
        <taxon>Aspergillus subgen. Nidulantes</taxon>
    </lineage>
</organism>
<dbReference type="Pfam" id="PF22939">
    <property type="entry name" value="WHD_GPIID"/>
    <property type="match status" value="1"/>
</dbReference>
<dbReference type="InterPro" id="IPR054471">
    <property type="entry name" value="GPIID_WHD"/>
</dbReference>
<protein>
    <recommendedName>
        <fullName evidence="1">GPI inositol-deacylase winged helix domain-containing protein</fullName>
    </recommendedName>
</protein>